<dbReference type="EMBL" id="WTYZ01000001">
    <property type="protein sequence ID" value="MXO83904.1"/>
    <property type="molecule type" value="Genomic_DNA"/>
</dbReference>
<dbReference type="InterPro" id="IPR010642">
    <property type="entry name" value="Invasion_prot_B"/>
</dbReference>
<gene>
    <name evidence="2" type="ORF">GRI35_11065</name>
</gene>
<dbReference type="Proteomes" id="UP000460290">
    <property type="component" value="Unassembled WGS sequence"/>
</dbReference>
<proteinExistence type="predicted"/>
<dbReference type="AlphaFoldDB" id="A0A844Z8T2"/>
<feature type="chain" id="PRO_5032471744" description="Invasion protein IalB, involved in pathogenesis" evidence="1">
    <location>
        <begin position="21"/>
        <end position="164"/>
    </location>
</feature>
<evidence type="ECO:0008006" key="4">
    <source>
        <dbReference type="Google" id="ProtNLM"/>
    </source>
</evidence>
<dbReference type="InterPro" id="IPR038696">
    <property type="entry name" value="IalB_sf"/>
</dbReference>
<evidence type="ECO:0000313" key="3">
    <source>
        <dbReference type="Proteomes" id="UP000460290"/>
    </source>
</evidence>
<keyword evidence="1" id="KW-0732">Signal</keyword>
<feature type="signal peptide" evidence="1">
    <location>
        <begin position="1"/>
        <end position="20"/>
    </location>
</feature>
<name>A0A844Z8T2_9SPHN</name>
<dbReference type="Pfam" id="PF06776">
    <property type="entry name" value="IalB"/>
    <property type="match status" value="1"/>
</dbReference>
<organism evidence="2 3">
    <name type="scientific">Pontixanthobacter aestiaquae</name>
    <dbReference type="NCBI Taxonomy" id="1509367"/>
    <lineage>
        <taxon>Bacteria</taxon>
        <taxon>Pseudomonadati</taxon>
        <taxon>Pseudomonadota</taxon>
        <taxon>Alphaproteobacteria</taxon>
        <taxon>Sphingomonadales</taxon>
        <taxon>Erythrobacteraceae</taxon>
        <taxon>Pontixanthobacter</taxon>
    </lineage>
</organism>
<dbReference type="OrthoDB" id="7426653at2"/>
<dbReference type="Gene3D" id="2.60.40.1880">
    <property type="entry name" value="Invasion associated locus B (IalB) protein"/>
    <property type="match status" value="1"/>
</dbReference>
<comment type="caution">
    <text evidence="2">The sequence shown here is derived from an EMBL/GenBank/DDBJ whole genome shotgun (WGS) entry which is preliminary data.</text>
</comment>
<reference evidence="2 3" key="1">
    <citation type="submission" date="2019-12" db="EMBL/GenBank/DDBJ databases">
        <title>Genomic-based taxomic classification of the family Erythrobacteraceae.</title>
        <authorList>
            <person name="Xu L."/>
        </authorList>
    </citation>
    <scope>NUCLEOTIDE SEQUENCE [LARGE SCALE GENOMIC DNA]</scope>
    <source>
        <strain evidence="2 3">KCTC 42006</strain>
    </source>
</reference>
<evidence type="ECO:0000313" key="2">
    <source>
        <dbReference type="EMBL" id="MXO83904.1"/>
    </source>
</evidence>
<protein>
    <recommendedName>
        <fullName evidence="4">Invasion protein IalB, involved in pathogenesis</fullName>
    </recommendedName>
</protein>
<keyword evidence="3" id="KW-1185">Reference proteome</keyword>
<evidence type="ECO:0000256" key="1">
    <source>
        <dbReference type="SAM" id="SignalP"/>
    </source>
</evidence>
<accession>A0A844Z8T2</accession>
<sequence length="164" mass="17427">MAYPALALAAFAGLATPLAARDSLGIFSDWGAFRDPETPRCYAIAKAAPSSQQRDNDPFASIGTWPSRQVRNQLHLRMSRNLASGSSIRLSIGGRTFELTGSGGNAWARDQRMDAAIVAAMRSASRMVVRAKDSRGRNFSNTYALDGAATAMDAATVGCAQLGR</sequence>